<feature type="repeat" description="ANK" evidence="3">
    <location>
        <begin position="1588"/>
        <end position="1620"/>
    </location>
</feature>
<feature type="repeat" description="ANK" evidence="3">
    <location>
        <begin position="949"/>
        <end position="981"/>
    </location>
</feature>
<evidence type="ECO:0000259" key="4">
    <source>
        <dbReference type="PROSITE" id="PS50837"/>
    </source>
</evidence>
<feature type="repeat" description="ANK" evidence="3">
    <location>
        <begin position="1520"/>
        <end position="1552"/>
    </location>
</feature>
<dbReference type="Pfam" id="PF01048">
    <property type="entry name" value="PNP_UDP_1"/>
    <property type="match status" value="1"/>
</dbReference>
<dbReference type="Proteomes" id="UP000027920">
    <property type="component" value="Unassembled WGS sequence"/>
</dbReference>
<dbReference type="InterPro" id="IPR007111">
    <property type="entry name" value="NACHT_NTPase"/>
</dbReference>
<feature type="repeat" description="ANK" evidence="3">
    <location>
        <begin position="1290"/>
        <end position="1322"/>
    </location>
</feature>
<dbReference type="InterPro" id="IPR002110">
    <property type="entry name" value="Ankyrin_rpt"/>
</dbReference>
<evidence type="ECO:0000313" key="5">
    <source>
        <dbReference type="EMBL" id="KEF59639.1"/>
    </source>
</evidence>
<feature type="repeat" description="ANK" evidence="3">
    <location>
        <begin position="1421"/>
        <end position="1453"/>
    </location>
</feature>
<evidence type="ECO:0000313" key="6">
    <source>
        <dbReference type="Proteomes" id="UP000027920"/>
    </source>
</evidence>
<dbReference type="GeneID" id="25279416"/>
<dbReference type="Gene3D" id="1.25.40.20">
    <property type="entry name" value="Ankyrin repeat-containing domain"/>
    <property type="match status" value="5"/>
</dbReference>
<dbReference type="OrthoDB" id="5421817at2759"/>
<feature type="repeat" description="ANK" evidence="3">
    <location>
        <begin position="916"/>
        <end position="948"/>
    </location>
</feature>
<dbReference type="SUPFAM" id="SSF48403">
    <property type="entry name" value="Ankyrin repeat"/>
    <property type="match status" value="3"/>
</dbReference>
<sequence>MLAHDYHVGWIAALPLEGAAALDMLDEEHEPIQQAAQDDNNYFLGRIGAHNVVITILPYMGSVPAAVVAAQMRNTFPSLRFVLLVGIGGGAPTATHDVRLGDVVVSRPAGQYSGVIQYDFGKTLHEGRFKITGSLNRPSAILLTATSSLEARHRRSGKSQISAILEDVIQKNSNREEACRPPTNGLDELFESSYAHPNPNNRTCDECDRRNLVISRPLRSTSQPRIHYGLIASANQVMRDALTRERLSLELDVLCFEMEAAGLMNYFECLVIRGICDYSDSHKNKQWQEYAAATSAAYAKELLMTIPPSSSFQANMPDRSHDSGMAGNFQVNSMQPSHQVANSVNAQFATHHLNAMYPHAKRISRDAAESACLKSLWFTEMDARRENIERAADGTCAWLMDHPEYQAWAAQKHALLWILGKPGAGKSVLLDTLVQAVGKRMDDSVIVASFFVHGRGTQLQKSPAGLYRSILHQILTKAEILRTQLTELYLLKQDTQGEYGKAWNWHEKELLEFLETRVKEHTTKSITIFVDGLDEFGEEMARKLSAELWSLTKPGRGDRSAISMCIACRHYPVMDLFGAPQICVENQNSDDISKFVQATLATVFVETDAQNDIQAEILRKAGGNFLWTALILPQIARKGLSGYGLETLRKEIQNSSPELRQLYKEALDKIPFSEKMYALHLFQWVCLAEEPLSPVQMRYVLSFNSLAPARDLAKWAASENYVSTDEQLIKLIKALSGGLVEITGGANINTATIQCIHQSVKDYFLQQGLQDLEQSIGQDQLQLGPEYTIARAHELMFKCCMQYILTREVNQLLVKEAQEKKAQYPLLQYAVTRWPSHLKKADIDGAVERSLLKYFQWPSPNRLQKWLQLCSLDSRACKLQGGAHILHVAAYYGFSHLIDAIVAHRSYKDSNPEDLEGRTPLIYAAANGHIQAATSLIKNGAHVNALDIQRLSPLWWAATGGYMDLMDVLIDHGADLDIQDNWGRTTLLCVAANLNEEAVEILLSNGADPSIQDNSGRSPLYRTLYNLFDSYYEEESTASNIVERLLENGAQPSKKMSEDDTLLRFAIQCDLSRILDLTLELDQFAHDSGRRTLAFLQALFARKASTAIKIAKLGIDEQKFIDSTGYTPFYYTLVIHCQNVAEALLAERACDPNGRGVQGPTPLIATAQQGLVDMMISLIEMGATVDGRDPEGRTPLSHAAECGQLNAARFLVASNAALNLSDAEGRTPLMWAAEGRHQLIVDLLLEHGAVRDQVDALGRTALFWAAKGGHDMVIRSLIKNNANLEHRCSLGKTVLWWAIMHHQLDAAIILLDAGADLDAIDLNRQTILQWAVSADYFDGVELLLERGANVELQDHKRQTALLIATSNGYTNVMRLLLKNGASPNVQDPDGFTPLMIAIRKGLTDAIDGLCNSRQLNSEDSTGRTPLLYAVMTGNEAIAKCLLNNGASADYRGYQGRSPLSFASQYGYERLVEMLLAANVEINGQDPNGRTPLWWAAAYGRSEVLKVLLDKGADVRIPSKSGDSPLSKAVDGGDTETTSLLLRHGSLVNLADSELSSSLYGLATDNGDAPMVTLLIEEGLNYSDVELPSGRTLLEWAVRTGQLEVVKTLAHHGIDLDAPCNNQGLTALDLAFDRGHKNIVNFLMTGKST</sequence>
<dbReference type="PANTHER" id="PTHR24198">
    <property type="entry name" value="ANKYRIN REPEAT AND PROTEIN KINASE DOMAIN-CONTAINING PROTEIN"/>
    <property type="match status" value="1"/>
</dbReference>
<feature type="repeat" description="ANK" evidence="3">
    <location>
        <begin position="1454"/>
        <end position="1486"/>
    </location>
</feature>
<dbReference type="EMBL" id="AMGV01000003">
    <property type="protein sequence ID" value="KEF59639.1"/>
    <property type="molecule type" value="Genomic_DNA"/>
</dbReference>
<dbReference type="RefSeq" id="XP_013262229.1">
    <property type="nucleotide sequence ID" value="XM_013406775.1"/>
</dbReference>
<evidence type="ECO:0000256" key="3">
    <source>
        <dbReference type="PROSITE-ProRule" id="PRU00023"/>
    </source>
</evidence>
<feature type="repeat" description="ANK" evidence="3">
    <location>
        <begin position="1191"/>
        <end position="1223"/>
    </location>
</feature>
<gene>
    <name evidence="5" type="ORF">A1O9_04485</name>
</gene>
<dbReference type="InterPro" id="IPR027417">
    <property type="entry name" value="P-loop_NTPase"/>
</dbReference>
<feature type="repeat" description="ANK" evidence="3">
    <location>
        <begin position="1487"/>
        <end position="1519"/>
    </location>
</feature>
<dbReference type="PROSITE" id="PS50297">
    <property type="entry name" value="ANK_REP_REGION"/>
    <property type="match status" value="13"/>
</dbReference>
<dbReference type="Pfam" id="PF24883">
    <property type="entry name" value="NPHP3_N"/>
    <property type="match status" value="1"/>
</dbReference>
<dbReference type="PANTHER" id="PTHR24198:SF165">
    <property type="entry name" value="ANKYRIN REPEAT-CONTAINING PROTEIN-RELATED"/>
    <property type="match status" value="1"/>
</dbReference>
<feature type="repeat" description="ANK" evidence="3">
    <location>
        <begin position="1224"/>
        <end position="1256"/>
    </location>
</feature>
<keyword evidence="6" id="KW-1185">Reference proteome</keyword>
<proteinExistence type="predicted"/>
<dbReference type="VEuPathDB" id="FungiDB:A1O9_04485"/>
<dbReference type="GO" id="GO:0009116">
    <property type="term" value="P:nucleoside metabolic process"/>
    <property type="evidence" value="ECO:0007669"/>
    <property type="project" value="InterPro"/>
</dbReference>
<dbReference type="GO" id="GO:0003824">
    <property type="term" value="F:catalytic activity"/>
    <property type="evidence" value="ECO:0007669"/>
    <property type="project" value="InterPro"/>
</dbReference>
<feature type="repeat" description="ANK" evidence="3">
    <location>
        <begin position="1158"/>
        <end position="1190"/>
    </location>
</feature>
<evidence type="ECO:0000256" key="1">
    <source>
        <dbReference type="ARBA" id="ARBA00022737"/>
    </source>
</evidence>
<dbReference type="PROSITE" id="PS50088">
    <property type="entry name" value="ANK_REPEAT"/>
    <property type="match status" value="15"/>
</dbReference>
<evidence type="ECO:0000256" key="2">
    <source>
        <dbReference type="ARBA" id="ARBA00023043"/>
    </source>
</evidence>
<dbReference type="PROSITE" id="PS50837">
    <property type="entry name" value="NACHT"/>
    <property type="match status" value="1"/>
</dbReference>
<dbReference type="Gene3D" id="3.40.50.300">
    <property type="entry name" value="P-loop containing nucleotide triphosphate hydrolases"/>
    <property type="match status" value="1"/>
</dbReference>
<dbReference type="SUPFAM" id="SSF53167">
    <property type="entry name" value="Purine and uridine phosphorylases"/>
    <property type="match status" value="1"/>
</dbReference>
<feature type="repeat" description="ANK" evidence="3">
    <location>
        <begin position="1356"/>
        <end position="1388"/>
    </location>
</feature>
<keyword evidence="2 3" id="KW-0040">ANK repeat</keyword>
<dbReference type="PRINTS" id="PR01415">
    <property type="entry name" value="ANKYRIN"/>
</dbReference>
<feature type="repeat" description="ANK" evidence="3">
    <location>
        <begin position="1257"/>
        <end position="1289"/>
    </location>
</feature>
<feature type="domain" description="NACHT" evidence="4">
    <location>
        <begin position="414"/>
        <end position="535"/>
    </location>
</feature>
<accession>A0A072PHM3</accession>
<dbReference type="InterPro" id="IPR035994">
    <property type="entry name" value="Nucleoside_phosphorylase_sf"/>
</dbReference>
<dbReference type="InterPro" id="IPR056884">
    <property type="entry name" value="NPHP3-like_N"/>
</dbReference>
<protein>
    <recommendedName>
        <fullName evidence="4">NACHT domain-containing protein</fullName>
    </recommendedName>
</protein>
<dbReference type="SMART" id="SM00248">
    <property type="entry name" value="ANK"/>
    <property type="match status" value="20"/>
</dbReference>
<comment type="caution">
    <text evidence="5">The sequence shown here is derived from an EMBL/GenBank/DDBJ whole genome shotgun (WGS) entry which is preliminary data.</text>
</comment>
<dbReference type="Gene3D" id="3.40.50.1580">
    <property type="entry name" value="Nucleoside phosphorylase domain"/>
    <property type="match status" value="1"/>
</dbReference>
<feature type="repeat" description="ANK" evidence="3">
    <location>
        <begin position="982"/>
        <end position="1014"/>
    </location>
</feature>
<keyword evidence="1" id="KW-0677">Repeat</keyword>
<feature type="repeat" description="ANK" evidence="3">
    <location>
        <begin position="1323"/>
        <end position="1355"/>
    </location>
</feature>
<dbReference type="InterPro" id="IPR000845">
    <property type="entry name" value="Nucleoside_phosphorylase_d"/>
</dbReference>
<dbReference type="SUPFAM" id="SSF52540">
    <property type="entry name" value="P-loop containing nucleoside triphosphate hydrolases"/>
    <property type="match status" value="1"/>
</dbReference>
<dbReference type="Pfam" id="PF12796">
    <property type="entry name" value="Ank_2"/>
    <property type="match status" value="6"/>
</dbReference>
<dbReference type="InterPro" id="IPR036770">
    <property type="entry name" value="Ankyrin_rpt-contain_sf"/>
</dbReference>
<dbReference type="STRING" id="1182545.A0A072PHM3"/>
<reference evidence="5 6" key="1">
    <citation type="submission" date="2013-03" db="EMBL/GenBank/DDBJ databases">
        <title>The Genome Sequence of Exophiala aquamarina CBS 119918.</title>
        <authorList>
            <consortium name="The Broad Institute Genomics Platform"/>
            <person name="Cuomo C."/>
            <person name="de Hoog S."/>
            <person name="Gorbushina A."/>
            <person name="Walker B."/>
            <person name="Young S.K."/>
            <person name="Zeng Q."/>
            <person name="Gargeya S."/>
            <person name="Fitzgerald M."/>
            <person name="Haas B."/>
            <person name="Abouelleil A."/>
            <person name="Allen A.W."/>
            <person name="Alvarado L."/>
            <person name="Arachchi H.M."/>
            <person name="Berlin A.M."/>
            <person name="Chapman S.B."/>
            <person name="Gainer-Dewar J."/>
            <person name="Goldberg J."/>
            <person name="Griggs A."/>
            <person name="Gujja S."/>
            <person name="Hansen M."/>
            <person name="Howarth C."/>
            <person name="Imamovic A."/>
            <person name="Ireland A."/>
            <person name="Larimer J."/>
            <person name="McCowan C."/>
            <person name="Murphy C."/>
            <person name="Pearson M."/>
            <person name="Poon T.W."/>
            <person name="Priest M."/>
            <person name="Roberts A."/>
            <person name="Saif S."/>
            <person name="Shea T."/>
            <person name="Sisk P."/>
            <person name="Sykes S."/>
            <person name="Wortman J."/>
            <person name="Nusbaum C."/>
            <person name="Birren B."/>
        </authorList>
    </citation>
    <scope>NUCLEOTIDE SEQUENCE [LARGE SCALE GENOMIC DNA]</scope>
    <source>
        <strain evidence="5 6">CBS 119918</strain>
    </source>
</reference>
<name>A0A072PHM3_9EURO</name>
<dbReference type="Pfam" id="PF00023">
    <property type="entry name" value="Ank"/>
    <property type="match status" value="1"/>
</dbReference>
<organism evidence="5 6">
    <name type="scientific">Exophiala aquamarina CBS 119918</name>
    <dbReference type="NCBI Taxonomy" id="1182545"/>
    <lineage>
        <taxon>Eukaryota</taxon>
        <taxon>Fungi</taxon>
        <taxon>Dikarya</taxon>
        <taxon>Ascomycota</taxon>
        <taxon>Pezizomycotina</taxon>
        <taxon>Eurotiomycetes</taxon>
        <taxon>Chaetothyriomycetidae</taxon>
        <taxon>Chaetothyriales</taxon>
        <taxon>Herpotrichiellaceae</taxon>
        <taxon>Exophiala</taxon>
    </lineage>
</organism>
<dbReference type="HOGENOM" id="CLU_000288_34_2_1"/>